<sequence>MEVLRHQFWTAKSTFMTIPSTKPTPSAASKVVQYYGGCYDQNHLFIHPICPTSKDDSRCAKGSNLRYICPESCGLCIENGFPRPYPPNATCSDKSKKIMICLRYKDTGLCDDPNPHYRTNCAYTCGAC</sequence>
<proteinExistence type="predicted"/>
<feature type="domain" description="ShKT" evidence="2">
    <location>
        <begin position="91"/>
        <end position="128"/>
    </location>
</feature>
<accession>A0A914DV92</accession>
<keyword evidence="3" id="KW-1185">Reference proteome</keyword>
<comment type="caution">
    <text evidence="1">Lacks conserved residue(s) required for the propagation of feature annotation.</text>
</comment>
<organism evidence="3 4">
    <name type="scientific">Acrobeloides nanus</name>
    <dbReference type="NCBI Taxonomy" id="290746"/>
    <lineage>
        <taxon>Eukaryota</taxon>
        <taxon>Metazoa</taxon>
        <taxon>Ecdysozoa</taxon>
        <taxon>Nematoda</taxon>
        <taxon>Chromadorea</taxon>
        <taxon>Rhabditida</taxon>
        <taxon>Tylenchina</taxon>
        <taxon>Cephalobomorpha</taxon>
        <taxon>Cephaloboidea</taxon>
        <taxon>Cephalobidae</taxon>
        <taxon>Acrobeloides</taxon>
    </lineage>
</organism>
<evidence type="ECO:0000256" key="1">
    <source>
        <dbReference type="PROSITE-ProRule" id="PRU01005"/>
    </source>
</evidence>
<protein>
    <submittedName>
        <fullName evidence="4">ShKT domain-containing protein</fullName>
    </submittedName>
</protein>
<name>A0A914DV92_9BILA</name>
<evidence type="ECO:0000313" key="4">
    <source>
        <dbReference type="WBParaSite" id="ACRNAN_scaffold3854.g17695.t1"/>
    </source>
</evidence>
<dbReference type="Proteomes" id="UP000887540">
    <property type="component" value="Unplaced"/>
</dbReference>
<evidence type="ECO:0000259" key="2">
    <source>
        <dbReference type="PROSITE" id="PS51670"/>
    </source>
</evidence>
<reference evidence="4" key="1">
    <citation type="submission" date="2022-11" db="UniProtKB">
        <authorList>
            <consortium name="WormBaseParasite"/>
        </authorList>
    </citation>
    <scope>IDENTIFICATION</scope>
</reference>
<dbReference type="AlphaFoldDB" id="A0A914DV92"/>
<evidence type="ECO:0000313" key="3">
    <source>
        <dbReference type="Proteomes" id="UP000887540"/>
    </source>
</evidence>
<dbReference type="Pfam" id="PF01549">
    <property type="entry name" value="ShK"/>
    <property type="match status" value="2"/>
</dbReference>
<dbReference type="WBParaSite" id="ACRNAN_scaffold3854.g17695.t1">
    <property type="protein sequence ID" value="ACRNAN_scaffold3854.g17695.t1"/>
    <property type="gene ID" value="ACRNAN_scaffold3854.g17695"/>
</dbReference>
<dbReference type="InterPro" id="IPR003582">
    <property type="entry name" value="ShKT_dom"/>
</dbReference>
<dbReference type="PROSITE" id="PS51670">
    <property type="entry name" value="SHKT"/>
    <property type="match status" value="1"/>
</dbReference>